<keyword evidence="3" id="KW-1185">Reference proteome</keyword>
<gene>
    <name evidence="2" type="ORF">S7S_03685</name>
</gene>
<dbReference type="Pfam" id="PF07045">
    <property type="entry name" value="DUF1330"/>
    <property type="match status" value="1"/>
</dbReference>
<dbReference type="SUPFAM" id="SSF54909">
    <property type="entry name" value="Dimeric alpha+beta barrel"/>
    <property type="match status" value="1"/>
</dbReference>
<dbReference type="KEGG" id="apac:S7S_03685"/>
<dbReference type="InterPro" id="IPR011008">
    <property type="entry name" value="Dimeric_a/b-barrel"/>
</dbReference>
<dbReference type="OrthoDB" id="9806380at2"/>
<evidence type="ECO:0000313" key="3">
    <source>
        <dbReference type="Proteomes" id="UP000006764"/>
    </source>
</evidence>
<dbReference type="PANTHER" id="PTHR41521:SF4">
    <property type="entry name" value="BLR0684 PROTEIN"/>
    <property type="match status" value="1"/>
</dbReference>
<dbReference type="Gene3D" id="3.30.70.100">
    <property type="match status" value="1"/>
</dbReference>
<reference evidence="2 3" key="1">
    <citation type="journal article" date="2012" name="J. Bacteriol.">
        <title>Genome sequence of an alkane-degrading bacterium, Alcanivorax pacificus type strain W11-5, isolated from deep sea sediment.</title>
        <authorList>
            <person name="Lai Q."/>
            <person name="Shao Z."/>
        </authorList>
    </citation>
    <scope>NUCLEOTIDE SEQUENCE [LARGE SCALE GENOMIC DNA]</scope>
    <source>
        <strain evidence="2 3">W11-5</strain>
    </source>
</reference>
<feature type="domain" description="DUF1330" evidence="1">
    <location>
        <begin position="2"/>
        <end position="94"/>
    </location>
</feature>
<organism evidence="2 3">
    <name type="scientific">Isoalcanivorax pacificus W11-5</name>
    <dbReference type="NCBI Taxonomy" id="391936"/>
    <lineage>
        <taxon>Bacteria</taxon>
        <taxon>Pseudomonadati</taxon>
        <taxon>Pseudomonadota</taxon>
        <taxon>Gammaproteobacteria</taxon>
        <taxon>Oceanospirillales</taxon>
        <taxon>Alcanivoracaceae</taxon>
        <taxon>Isoalcanivorax</taxon>
    </lineage>
</organism>
<dbReference type="HOGENOM" id="CLU_145407_1_0_6"/>
<dbReference type="AlphaFoldDB" id="A0A0B4XGC4"/>
<name>A0A0B4XGC4_9GAMM</name>
<dbReference type="RefSeq" id="WP_008738182.1">
    <property type="nucleotide sequence ID" value="NZ_CP004387.1"/>
</dbReference>
<dbReference type="EMBL" id="CP004387">
    <property type="protein sequence ID" value="AJD47159.1"/>
    <property type="molecule type" value="Genomic_DNA"/>
</dbReference>
<accession>A0A0B4XGC4</accession>
<sequence length="96" mass="10913">MTVYALAQITIHDPASYNRYQSKFMEVFRKYQGRLLAADTAPVRVEGSWDYDKAILMAFPDEQAFREWAESPEYQAISLDRKAGTRGAVILLHGLG</sequence>
<evidence type="ECO:0000313" key="2">
    <source>
        <dbReference type="EMBL" id="AJD47159.1"/>
    </source>
</evidence>
<dbReference type="STRING" id="391936.S7S_03685"/>
<dbReference type="PANTHER" id="PTHR41521">
    <property type="match status" value="1"/>
</dbReference>
<proteinExistence type="predicted"/>
<dbReference type="InterPro" id="IPR010753">
    <property type="entry name" value="DUF1330"/>
</dbReference>
<evidence type="ECO:0000259" key="1">
    <source>
        <dbReference type="Pfam" id="PF07045"/>
    </source>
</evidence>
<protein>
    <recommendedName>
        <fullName evidence="1">DUF1330 domain-containing protein</fullName>
    </recommendedName>
</protein>
<dbReference type="Proteomes" id="UP000006764">
    <property type="component" value="Chromosome"/>
</dbReference>